<gene>
    <name evidence="2" type="ORF">PF010_g6864</name>
</gene>
<evidence type="ECO:0000313" key="3">
    <source>
        <dbReference type="Proteomes" id="UP000488956"/>
    </source>
</evidence>
<feature type="region of interest" description="Disordered" evidence="1">
    <location>
        <begin position="62"/>
        <end position="111"/>
    </location>
</feature>
<sequence length="155" mass="17458">MDMLMSWLGENYTGYAEAKLARAKDAMLDPLVAQIRAVGFTNCKPRDLRLWITRLEKDAIAPPAQSKRRRLSTTARRRPETRESRGEDTTQVLQAASDSDHGSADIKTETGFQDGSVHAPLAVYDEALFDARLKFGRKKTLSQVEIDLYFPKPET</sequence>
<evidence type="ECO:0000313" key="2">
    <source>
        <dbReference type="EMBL" id="KAE9122080.1"/>
    </source>
</evidence>
<evidence type="ECO:0000256" key="1">
    <source>
        <dbReference type="SAM" id="MobiDB-lite"/>
    </source>
</evidence>
<feature type="compositionally biased region" description="Basic and acidic residues" evidence="1">
    <location>
        <begin position="77"/>
        <end position="88"/>
    </location>
</feature>
<dbReference type="EMBL" id="QXFX01000283">
    <property type="protein sequence ID" value="KAE9122080.1"/>
    <property type="molecule type" value="Genomic_DNA"/>
</dbReference>
<accession>A0A6G0LJ24</accession>
<name>A0A6G0LJ24_9STRA</name>
<dbReference type="AlphaFoldDB" id="A0A6G0LJ24"/>
<comment type="caution">
    <text evidence="2">The sequence shown here is derived from an EMBL/GenBank/DDBJ whole genome shotgun (WGS) entry which is preliminary data.</text>
</comment>
<protein>
    <submittedName>
        <fullName evidence="2">Uncharacterized protein</fullName>
    </submittedName>
</protein>
<reference evidence="2 3" key="1">
    <citation type="submission" date="2018-09" db="EMBL/GenBank/DDBJ databases">
        <title>Genomic investigation of the strawberry pathogen Phytophthora fragariae indicates pathogenicity is determined by transcriptional variation in three key races.</title>
        <authorList>
            <person name="Adams T.M."/>
            <person name="Armitage A.D."/>
            <person name="Sobczyk M.K."/>
            <person name="Bates H.J."/>
            <person name="Dunwell J.M."/>
            <person name="Nellist C.F."/>
            <person name="Harrison R.J."/>
        </authorList>
    </citation>
    <scope>NUCLEOTIDE SEQUENCE [LARGE SCALE GENOMIC DNA]</scope>
    <source>
        <strain evidence="2 3">ONT-3</strain>
    </source>
</reference>
<dbReference type="Proteomes" id="UP000488956">
    <property type="component" value="Unassembled WGS sequence"/>
</dbReference>
<organism evidence="2 3">
    <name type="scientific">Phytophthora fragariae</name>
    <dbReference type="NCBI Taxonomy" id="53985"/>
    <lineage>
        <taxon>Eukaryota</taxon>
        <taxon>Sar</taxon>
        <taxon>Stramenopiles</taxon>
        <taxon>Oomycota</taxon>
        <taxon>Peronosporomycetes</taxon>
        <taxon>Peronosporales</taxon>
        <taxon>Peronosporaceae</taxon>
        <taxon>Phytophthora</taxon>
    </lineage>
</organism>
<proteinExistence type="predicted"/>
<feature type="compositionally biased region" description="Basic and acidic residues" evidence="1">
    <location>
        <begin position="98"/>
        <end position="108"/>
    </location>
</feature>